<evidence type="ECO:0000259" key="2">
    <source>
        <dbReference type="Pfam" id="PF06439"/>
    </source>
</evidence>
<feature type="compositionally biased region" description="Basic and acidic residues" evidence="1">
    <location>
        <begin position="28"/>
        <end position="43"/>
    </location>
</feature>
<dbReference type="InterPro" id="IPR010496">
    <property type="entry name" value="AL/BT2_dom"/>
</dbReference>
<dbReference type="RefSeq" id="WP_380897537.1">
    <property type="nucleotide sequence ID" value="NZ_JBHTKY010000022.1"/>
</dbReference>
<feature type="domain" description="3-keto-alpha-glucoside-1,2-lyase/3-keto-2-hydroxy-glucal hydratase" evidence="2">
    <location>
        <begin position="169"/>
        <end position="337"/>
    </location>
</feature>
<evidence type="ECO:0000256" key="1">
    <source>
        <dbReference type="SAM" id="MobiDB-lite"/>
    </source>
</evidence>
<comment type="caution">
    <text evidence="3">The sequence shown here is derived from an EMBL/GenBank/DDBJ whole genome shotgun (WGS) entry which is preliminary data.</text>
</comment>
<organism evidence="3 4">
    <name type="scientific">Sphingobacterium daejeonense</name>
    <dbReference type="NCBI Taxonomy" id="371142"/>
    <lineage>
        <taxon>Bacteria</taxon>
        <taxon>Pseudomonadati</taxon>
        <taxon>Bacteroidota</taxon>
        <taxon>Sphingobacteriia</taxon>
        <taxon>Sphingobacteriales</taxon>
        <taxon>Sphingobacteriaceae</taxon>
        <taxon>Sphingobacterium</taxon>
    </lineage>
</organism>
<keyword evidence="4" id="KW-1185">Reference proteome</keyword>
<dbReference type="Gene3D" id="2.60.120.560">
    <property type="entry name" value="Exo-inulinase, domain 1"/>
    <property type="match status" value="1"/>
</dbReference>
<feature type="region of interest" description="Disordered" evidence="1">
    <location>
        <begin position="26"/>
        <end position="51"/>
    </location>
</feature>
<proteinExistence type="predicted"/>
<dbReference type="Pfam" id="PF06439">
    <property type="entry name" value="3keto-disac_hyd"/>
    <property type="match status" value="1"/>
</dbReference>
<reference evidence="4" key="1">
    <citation type="journal article" date="2019" name="Int. J. Syst. Evol. Microbiol.">
        <title>The Global Catalogue of Microorganisms (GCM) 10K type strain sequencing project: providing services to taxonomists for standard genome sequencing and annotation.</title>
        <authorList>
            <consortium name="The Broad Institute Genomics Platform"/>
            <consortium name="The Broad Institute Genome Sequencing Center for Infectious Disease"/>
            <person name="Wu L."/>
            <person name="Ma J."/>
        </authorList>
    </citation>
    <scope>NUCLEOTIDE SEQUENCE [LARGE SCALE GENOMIC DNA]</scope>
    <source>
        <strain evidence="4">CCUG 52468</strain>
    </source>
</reference>
<dbReference type="EMBL" id="JBHTKY010000022">
    <property type="protein sequence ID" value="MFD1166686.1"/>
    <property type="molecule type" value="Genomic_DNA"/>
</dbReference>
<name>A0ABW3RND3_9SPHI</name>
<accession>A0ABW3RND3</accession>
<evidence type="ECO:0000313" key="3">
    <source>
        <dbReference type="EMBL" id="MFD1166686.1"/>
    </source>
</evidence>
<protein>
    <submittedName>
        <fullName evidence="3">DUF1080 domain-containing protein</fullName>
    </submittedName>
</protein>
<sequence length="340" mass="37363">MIKQFAYGLAFTSILGLGLTSCQNGTQEKAENQGQEKKEEVEHNPASQTIPEESKDLLGRWDLNVDKNGKQVPSWLEIKLSGFTTLVGYWVGDSGSSRPVSHIKLQDGKFSFAIPPQWEGGNGDFVIEGELAGAEIKGTITSNNGEKYTFTGTKAPYLNRTGEPTWGTAVELFNGKDLTGWKPSNENNKWTVKDGILTNEAAGANLITEQNFEDFKLNLEFKYPEESNSGVYLRGRYEVQIEDSPKDRHPGNLYFGAIYGFLTPNALVTKGPNEWNNMEITLVGRLVTISINGQTVITKQEIPGITGGALDSKEGEPGPLYIQGDHGPIEFRKITITPAK</sequence>
<evidence type="ECO:0000313" key="4">
    <source>
        <dbReference type="Proteomes" id="UP001597205"/>
    </source>
</evidence>
<gene>
    <name evidence="3" type="ORF">ACFQ2C_13830</name>
</gene>
<dbReference type="PROSITE" id="PS51257">
    <property type="entry name" value="PROKAR_LIPOPROTEIN"/>
    <property type="match status" value="1"/>
</dbReference>
<dbReference type="Proteomes" id="UP001597205">
    <property type="component" value="Unassembled WGS sequence"/>
</dbReference>